<dbReference type="InterPro" id="IPR002575">
    <property type="entry name" value="Aminoglycoside_PTrfase"/>
</dbReference>
<keyword evidence="2" id="KW-0808">Transferase</keyword>
<dbReference type="OrthoDB" id="2352890at2"/>
<comment type="caution">
    <text evidence="2">The sequence shown here is derived from an EMBL/GenBank/DDBJ whole genome shotgun (WGS) entry which is preliminary data.</text>
</comment>
<organism evidence="2 3">
    <name type="scientific">Paenibacillus oryzae</name>
    <dbReference type="NCBI Taxonomy" id="1844972"/>
    <lineage>
        <taxon>Bacteria</taxon>
        <taxon>Bacillati</taxon>
        <taxon>Bacillota</taxon>
        <taxon>Bacilli</taxon>
        <taxon>Bacillales</taxon>
        <taxon>Paenibacillaceae</taxon>
        <taxon>Paenibacillus</taxon>
    </lineage>
</organism>
<reference evidence="2 3" key="1">
    <citation type="submission" date="2016-05" db="EMBL/GenBank/DDBJ databases">
        <title>Paenibacillus oryzae. sp. nov., isolated from the rice root.</title>
        <authorList>
            <person name="Zhang J."/>
            <person name="Zhang X."/>
        </authorList>
    </citation>
    <scope>NUCLEOTIDE SEQUENCE [LARGE SCALE GENOMIC DNA]</scope>
    <source>
        <strain evidence="2 3">1DrF-4</strain>
    </source>
</reference>
<dbReference type="Gene3D" id="3.90.1200.10">
    <property type="match status" value="1"/>
</dbReference>
<accession>A0A1A5YI26</accession>
<evidence type="ECO:0000313" key="2">
    <source>
        <dbReference type="EMBL" id="OBR65218.1"/>
    </source>
</evidence>
<protein>
    <submittedName>
        <fullName evidence="2">Aminoglycoside phosphotransferase</fullName>
    </submittedName>
</protein>
<dbReference type="Pfam" id="PF01636">
    <property type="entry name" value="APH"/>
    <property type="match status" value="1"/>
</dbReference>
<sequence length="332" mass="38205">MNDSYNLQFEKLCDSLELGVLLKAPEAISGGLLHRMFAIETSTGKYAVKALNPQIMARPTAFDNYIQSEKIAAIAASHVPVQLAIIDKGVFLHHIDGQYYMVFDWIEGCSLQPKEITRAHCKEMGCILAEMHKTDFSKLEKSHVISNAIEEIDWRSYLNKGAESRSVWLNPLCENVDQLYEWNSRAKRSFEILAEERIFSHRDLEPKNVMWKQGSPILIDWESAGEINPKHDMIETAIYWSINEFGKIEKDKFLAFVDGYQERYGKIHANWKTALELGYWSKLEWLEYSLKRSLRIECADEKEQELGTQQVAGTLKALIDYEGMVSEIVGWL</sequence>
<keyword evidence="3" id="KW-1185">Reference proteome</keyword>
<dbReference type="STRING" id="1844972.A7K91_00665"/>
<name>A0A1A5YI26_9BACL</name>
<evidence type="ECO:0000313" key="3">
    <source>
        <dbReference type="Proteomes" id="UP000092024"/>
    </source>
</evidence>
<dbReference type="RefSeq" id="WP_068683616.1">
    <property type="nucleotide sequence ID" value="NZ_LYPA01000060.1"/>
</dbReference>
<dbReference type="EMBL" id="LYPA01000060">
    <property type="protein sequence ID" value="OBR65218.1"/>
    <property type="molecule type" value="Genomic_DNA"/>
</dbReference>
<dbReference type="AlphaFoldDB" id="A0A1A5YI26"/>
<dbReference type="InterPro" id="IPR011009">
    <property type="entry name" value="Kinase-like_dom_sf"/>
</dbReference>
<proteinExistence type="predicted"/>
<dbReference type="GO" id="GO:0016740">
    <property type="term" value="F:transferase activity"/>
    <property type="evidence" value="ECO:0007669"/>
    <property type="project" value="UniProtKB-KW"/>
</dbReference>
<feature type="domain" description="Aminoglycoside phosphotransferase" evidence="1">
    <location>
        <begin position="27"/>
        <end position="264"/>
    </location>
</feature>
<evidence type="ECO:0000259" key="1">
    <source>
        <dbReference type="Pfam" id="PF01636"/>
    </source>
</evidence>
<dbReference type="SUPFAM" id="SSF56112">
    <property type="entry name" value="Protein kinase-like (PK-like)"/>
    <property type="match status" value="1"/>
</dbReference>
<gene>
    <name evidence="2" type="ORF">A7K91_00665</name>
</gene>
<dbReference type="Proteomes" id="UP000092024">
    <property type="component" value="Unassembled WGS sequence"/>
</dbReference>